<keyword evidence="3" id="KW-1185">Reference proteome</keyword>
<reference evidence="2 3" key="1">
    <citation type="submission" date="2015-07" db="EMBL/GenBank/DDBJ databases">
        <title>The genome of Pseudoloma neurophilia, a relevant intracellular parasite of the zebrafish.</title>
        <authorList>
            <person name="Ndikumana S."/>
            <person name="Pelin A."/>
            <person name="Sanders J."/>
            <person name="Corradi N."/>
        </authorList>
    </citation>
    <scope>NUCLEOTIDE SEQUENCE [LARGE SCALE GENOMIC DNA]</scope>
    <source>
        <strain evidence="2 3">MK1</strain>
    </source>
</reference>
<feature type="compositionally biased region" description="Polar residues" evidence="1">
    <location>
        <begin position="44"/>
        <end position="59"/>
    </location>
</feature>
<evidence type="ECO:0000313" key="2">
    <source>
        <dbReference type="EMBL" id="KRH94583.1"/>
    </source>
</evidence>
<dbReference type="Proteomes" id="UP000051530">
    <property type="component" value="Unassembled WGS sequence"/>
</dbReference>
<organism evidence="2 3">
    <name type="scientific">Pseudoloma neurophilia</name>
    <dbReference type="NCBI Taxonomy" id="146866"/>
    <lineage>
        <taxon>Eukaryota</taxon>
        <taxon>Fungi</taxon>
        <taxon>Fungi incertae sedis</taxon>
        <taxon>Microsporidia</taxon>
        <taxon>Pseudoloma</taxon>
    </lineage>
</organism>
<name>A0A0R0M677_9MICR</name>
<dbReference type="EMBL" id="LGUB01000055">
    <property type="protein sequence ID" value="KRH94583.1"/>
    <property type="molecule type" value="Genomic_DNA"/>
</dbReference>
<feature type="compositionally biased region" description="Polar residues" evidence="1">
    <location>
        <begin position="18"/>
        <end position="35"/>
    </location>
</feature>
<dbReference type="AlphaFoldDB" id="A0A0R0M677"/>
<protein>
    <submittedName>
        <fullName evidence="2">Uncharacterized protein</fullName>
    </submittedName>
</protein>
<gene>
    <name evidence="2" type="ORF">M153_20400012063</name>
</gene>
<evidence type="ECO:0000256" key="1">
    <source>
        <dbReference type="SAM" id="MobiDB-lite"/>
    </source>
</evidence>
<proteinExistence type="predicted"/>
<sequence length="59" mass="5953">MEEKNKIILGVVAAVISSGATVTETNEKGTTNKSNDGPGEPIPSANSLPNQSGQSPKAS</sequence>
<dbReference type="VEuPathDB" id="MicrosporidiaDB:M153_20400012063"/>
<comment type="caution">
    <text evidence="2">The sequence shown here is derived from an EMBL/GenBank/DDBJ whole genome shotgun (WGS) entry which is preliminary data.</text>
</comment>
<evidence type="ECO:0000313" key="3">
    <source>
        <dbReference type="Proteomes" id="UP000051530"/>
    </source>
</evidence>
<feature type="region of interest" description="Disordered" evidence="1">
    <location>
        <begin position="18"/>
        <end position="59"/>
    </location>
</feature>
<accession>A0A0R0M677</accession>